<dbReference type="Gene3D" id="1.25.40.20">
    <property type="entry name" value="Ankyrin repeat-containing domain"/>
    <property type="match status" value="4"/>
</dbReference>
<feature type="repeat" description="ANK" evidence="3">
    <location>
        <begin position="439"/>
        <end position="471"/>
    </location>
</feature>
<reference evidence="5 6" key="1">
    <citation type="submission" date="2024-07" db="EMBL/GenBank/DDBJ databases">
        <title>Section-level genome sequencing and comparative genomics of Aspergillus sections Usti and Cavernicolus.</title>
        <authorList>
            <consortium name="Lawrence Berkeley National Laboratory"/>
            <person name="Nybo J.L."/>
            <person name="Vesth T.C."/>
            <person name="Theobald S."/>
            <person name="Frisvad J.C."/>
            <person name="Larsen T.O."/>
            <person name="Kjaerboelling I."/>
            <person name="Rothschild-Mancinelli K."/>
            <person name="Lyhne E.K."/>
            <person name="Kogle M.E."/>
            <person name="Barry K."/>
            <person name="Clum A."/>
            <person name="Na H."/>
            <person name="Ledsgaard L."/>
            <person name="Lin J."/>
            <person name="Lipzen A."/>
            <person name="Kuo A."/>
            <person name="Riley R."/>
            <person name="Mondo S."/>
            <person name="LaButti K."/>
            <person name="Haridas S."/>
            <person name="Pangalinan J."/>
            <person name="Salamov A.A."/>
            <person name="Simmons B.A."/>
            <person name="Magnuson J.K."/>
            <person name="Chen J."/>
            <person name="Drula E."/>
            <person name="Henrissat B."/>
            <person name="Wiebenga A."/>
            <person name="Lubbers R.J."/>
            <person name="Gomes A.C."/>
            <person name="Makela M.R."/>
            <person name="Stajich J."/>
            <person name="Grigoriev I.V."/>
            <person name="Mortensen U.H."/>
            <person name="De vries R.P."/>
            <person name="Baker S.E."/>
            <person name="Andersen M.R."/>
        </authorList>
    </citation>
    <scope>NUCLEOTIDE SEQUENCE [LARGE SCALE GENOMIC DNA]</scope>
    <source>
        <strain evidence="5 6">CBS 600.67</strain>
    </source>
</reference>
<evidence type="ECO:0000313" key="6">
    <source>
        <dbReference type="Proteomes" id="UP001610335"/>
    </source>
</evidence>
<proteinExistence type="predicted"/>
<evidence type="ECO:0000313" key="5">
    <source>
        <dbReference type="EMBL" id="KAL2814098.1"/>
    </source>
</evidence>
<comment type="caution">
    <text evidence="5">The sequence shown here is derived from an EMBL/GenBank/DDBJ whole genome shotgun (WGS) entry which is preliminary data.</text>
</comment>
<evidence type="ECO:0000256" key="3">
    <source>
        <dbReference type="PROSITE-ProRule" id="PRU00023"/>
    </source>
</evidence>
<protein>
    <submittedName>
        <fullName evidence="5">Ankyrin repeat-containing domain protein</fullName>
    </submittedName>
</protein>
<organism evidence="5 6">
    <name type="scientific">Aspergillus cavernicola</name>
    <dbReference type="NCBI Taxonomy" id="176166"/>
    <lineage>
        <taxon>Eukaryota</taxon>
        <taxon>Fungi</taxon>
        <taxon>Dikarya</taxon>
        <taxon>Ascomycota</taxon>
        <taxon>Pezizomycotina</taxon>
        <taxon>Eurotiomycetes</taxon>
        <taxon>Eurotiomycetidae</taxon>
        <taxon>Eurotiales</taxon>
        <taxon>Aspergillaceae</taxon>
        <taxon>Aspergillus</taxon>
        <taxon>Aspergillus subgen. Nidulantes</taxon>
    </lineage>
</organism>
<dbReference type="SUPFAM" id="SSF48403">
    <property type="entry name" value="Ankyrin repeat"/>
    <property type="match status" value="2"/>
</dbReference>
<evidence type="ECO:0000256" key="1">
    <source>
        <dbReference type="ARBA" id="ARBA00022737"/>
    </source>
</evidence>
<dbReference type="InterPro" id="IPR036770">
    <property type="entry name" value="Ankyrin_rpt-contain_sf"/>
</dbReference>
<feature type="repeat" description="ANK" evidence="3">
    <location>
        <begin position="889"/>
        <end position="921"/>
    </location>
</feature>
<dbReference type="Pfam" id="PF14420">
    <property type="entry name" value="Clr5"/>
    <property type="match status" value="1"/>
</dbReference>
<keyword evidence="6" id="KW-1185">Reference proteome</keyword>
<evidence type="ECO:0000259" key="4">
    <source>
        <dbReference type="Pfam" id="PF14420"/>
    </source>
</evidence>
<feature type="domain" description="Clr5" evidence="4">
    <location>
        <begin position="12"/>
        <end position="64"/>
    </location>
</feature>
<feature type="repeat" description="ANK" evidence="3">
    <location>
        <begin position="477"/>
        <end position="509"/>
    </location>
</feature>
<sequence length="1055" mass="115240">MVQPSSFSNATEAEWERFKPEIEKIYLHDDKTLLELMRLMESNHKFYKTRSQYERRLKRWNFRKYRMGEANWKFVARRMDKRRRVGKNSEVAIDGVLRSEEYIRKGISSQGFLLTAEKYNTAASPATPAGIDIRTPQSAGVRNVPLPWLQFLAALNSEVRQVDSAQDEASFEELTSLSPNDIDELIESIISGEGTGEPSDIERFAQVSAVLRAIMPGDLERQNLIDPTMPNSSKEQALDLLKVELFLLSNDFTFHDPDTMTPETLELHDKRLIRCLHVSGLIHSHRLEALMLKGGVTALVIGQKVFACALRTYDLELVETLLKLKISPDVKVDAVVNDEGIESLSPLQFAATISDPTISIRLANILLLYNAKVNCASYCCSPALMSAIERNNHELAETLLTKGAILENATLRFAVLCESITITNMLIQAGANVNDPETMSNTALCYAVRSDNLDIVKLILEKGADVNQADAFCPLCGSMSPLSWAAQNGNVAVVELLLKHGAAVNPSPESAEIAPLRSAVKRNHTEVAQLLLKAGADIEVADMAGDHTLLEFASAENNIELYQLLRDEGATLQKQLKKGHSCASALFLAVKAQHTEIVRLLLSSGAPMDGEYGINHETVLAAAIAVGNIDLIQMLQSFGATAIEAGLRRIGNLDTAICLDENNLLEDILRDCGEKILAAAISDEDEVLAQYILDRTTLDETVLDQDADATNDSGIDIIRHPSLLKLAVHHNCLTVLEALVSRGARVTEDVLVAAVKRAKLQDDDGILHELLDRFTDSAPNAIAAVIRHKNDDLFKLLLDAGISPRGPLLPNDELAPKSQTSPQSVLEVAAETDNTSVLRILLESDVWDSSLTGRALVVAAECESHDCALMLVQAGANVNIEIKTSSPENSITALQVAVKKQDAFMVEVLVSAGADVNYLGKGESRQTALQIAVNAGNMKLIDMLLAANAEVNGPAAEGSGATALQIAAVRGYLEIAHKLIRLGADVNENSRKFWGRTSLEGAAEHGRIDMVQFLLNEGALIDGHGARQYHRAIEFARKSKHEAAARLLESYKLQE</sequence>
<feature type="repeat" description="ANK" evidence="3">
    <location>
        <begin position="924"/>
        <end position="956"/>
    </location>
</feature>
<dbReference type="PANTHER" id="PTHR24198:SF194">
    <property type="entry name" value="INVERSIN-A"/>
    <property type="match status" value="1"/>
</dbReference>
<name>A0ABR4HF34_9EURO</name>
<accession>A0ABR4HF34</accession>
<feature type="repeat" description="ANK" evidence="3">
    <location>
        <begin position="959"/>
        <end position="991"/>
    </location>
</feature>
<dbReference type="Proteomes" id="UP001610335">
    <property type="component" value="Unassembled WGS sequence"/>
</dbReference>
<dbReference type="PROSITE" id="PS50297">
    <property type="entry name" value="ANK_REP_REGION"/>
    <property type="match status" value="7"/>
</dbReference>
<dbReference type="EMBL" id="JBFXLS010000131">
    <property type="protein sequence ID" value="KAL2814098.1"/>
    <property type="molecule type" value="Genomic_DNA"/>
</dbReference>
<evidence type="ECO:0000256" key="2">
    <source>
        <dbReference type="ARBA" id="ARBA00023043"/>
    </source>
</evidence>
<dbReference type="SMART" id="SM00248">
    <property type="entry name" value="ANK"/>
    <property type="match status" value="17"/>
</dbReference>
<feature type="repeat" description="ANK" evidence="3">
    <location>
        <begin position="994"/>
        <end position="1026"/>
    </location>
</feature>
<keyword evidence="1" id="KW-0677">Repeat</keyword>
<feature type="repeat" description="ANK" evidence="3">
    <location>
        <begin position="511"/>
        <end position="543"/>
    </location>
</feature>
<dbReference type="PROSITE" id="PS50088">
    <property type="entry name" value="ANK_REPEAT"/>
    <property type="match status" value="7"/>
</dbReference>
<dbReference type="PANTHER" id="PTHR24198">
    <property type="entry name" value="ANKYRIN REPEAT AND PROTEIN KINASE DOMAIN-CONTAINING PROTEIN"/>
    <property type="match status" value="1"/>
</dbReference>
<keyword evidence="2 3" id="KW-0040">ANK repeat</keyword>
<gene>
    <name evidence="5" type="ORF">BDW59DRAFT_167301</name>
</gene>
<dbReference type="Pfam" id="PF12796">
    <property type="entry name" value="Ank_2"/>
    <property type="match status" value="4"/>
</dbReference>
<dbReference type="InterPro" id="IPR002110">
    <property type="entry name" value="Ankyrin_rpt"/>
</dbReference>
<dbReference type="InterPro" id="IPR025676">
    <property type="entry name" value="Clr5_dom"/>
</dbReference>